<feature type="transmembrane region" description="Helical" evidence="2">
    <location>
        <begin position="89"/>
        <end position="121"/>
    </location>
</feature>
<evidence type="ECO:0000313" key="4">
    <source>
        <dbReference type="Proteomes" id="UP000094056"/>
    </source>
</evidence>
<dbReference type="EMBL" id="MAYW01000052">
    <property type="protein sequence ID" value="ODS32691.1"/>
    <property type="molecule type" value="Genomic_DNA"/>
</dbReference>
<evidence type="ECO:0000313" key="3">
    <source>
        <dbReference type="EMBL" id="ODS32691.1"/>
    </source>
</evidence>
<dbReference type="AlphaFoldDB" id="A0A1E3XAN2"/>
<keyword evidence="2" id="KW-1133">Transmembrane helix</keyword>
<evidence type="ECO:0000256" key="2">
    <source>
        <dbReference type="SAM" id="Phobius"/>
    </source>
</evidence>
<sequence length="182" mass="19944">MWKRKNKQQTDVVVEETPSSKEEQEVSEVAEEAPSTEKQQVGEVAEEIPSSKEEQEVSEVSEEAPFTEEESPYGVFVFGKKVKGSFKKFITALFTIFILPPTILFGLLVVTSVVLLAFPLISVALPIVLIALCILLIALPVVVPFITVISLITGKGKVHFGLKNKKLAIKILGITFPPHAGR</sequence>
<feature type="transmembrane region" description="Helical" evidence="2">
    <location>
        <begin position="127"/>
        <end position="153"/>
    </location>
</feature>
<dbReference type="PATRIC" id="fig|1872076.5.peg.2578"/>
<gene>
    <name evidence="3" type="ORF">SCARUB_02187</name>
</gene>
<dbReference type="Proteomes" id="UP000094056">
    <property type="component" value="Unassembled WGS sequence"/>
</dbReference>
<organism evidence="3 4">
    <name type="scientific">Candidatus Scalindua rubra</name>
    <dbReference type="NCBI Taxonomy" id="1872076"/>
    <lineage>
        <taxon>Bacteria</taxon>
        <taxon>Pseudomonadati</taxon>
        <taxon>Planctomycetota</taxon>
        <taxon>Candidatus Brocadiia</taxon>
        <taxon>Candidatus Brocadiales</taxon>
        <taxon>Candidatus Scalinduaceae</taxon>
        <taxon>Candidatus Scalindua</taxon>
    </lineage>
</organism>
<name>A0A1E3XAN2_9BACT</name>
<evidence type="ECO:0000256" key="1">
    <source>
        <dbReference type="SAM" id="MobiDB-lite"/>
    </source>
</evidence>
<comment type="caution">
    <text evidence="3">The sequence shown here is derived from an EMBL/GenBank/DDBJ whole genome shotgun (WGS) entry which is preliminary data.</text>
</comment>
<protein>
    <submittedName>
        <fullName evidence="3">Uncharacterized protein</fullName>
    </submittedName>
</protein>
<accession>A0A1E3XAN2</accession>
<keyword evidence="2" id="KW-0812">Transmembrane</keyword>
<feature type="compositionally biased region" description="Acidic residues" evidence="1">
    <location>
        <begin position="56"/>
        <end position="66"/>
    </location>
</feature>
<feature type="region of interest" description="Disordered" evidence="1">
    <location>
        <begin position="1"/>
        <end position="66"/>
    </location>
</feature>
<proteinExistence type="predicted"/>
<keyword evidence="2" id="KW-0472">Membrane</keyword>
<reference evidence="3 4" key="1">
    <citation type="submission" date="2016-07" db="EMBL/GenBank/DDBJ databases">
        <title>Draft genome of Scalindua rubra, obtained from a brine-seawater interface in the Red Sea, sheds light on salt adaptation in anammox bacteria.</title>
        <authorList>
            <person name="Speth D.R."/>
            <person name="Lagkouvardos I."/>
            <person name="Wang Y."/>
            <person name="Qian P.-Y."/>
            <person name="Dutilh B.E."/>
            <person name="Jetten M.S."/>
        </authorList>
    </citation>
    <scope>NUCLEOTIDE SEQUENCE [LARGE SCALE GENOMIC DNA]</scope>
    <source>
        <strain evidence="3">BSI-1</strain>
    </source>
</reference>